<dbReference type="PANTHER" id="PTHR12454:SF11">
    <property type="entry name" value="GH25683P"/>
    <property type="match status" value="1"/>
</dbReference>
<feature type="transmembrane region" description="Helical" evidence="12">
    <location>
        <begin position="210"/>
        <end position="233"/>
    </location>
</feature>
<evidence type="ECO:0000256" key="12">
    <source>
        <dbReference type="SAM" id="Phobius"/>
    </source>
</evidence>
<name>A0ABM1BYP2_LIMPO</name>
<dbReference type="PANTHER" id="PTHR12454">
    <property type="entry name" value="TRIMERIC INTRACELLULAR CATION CHANNEL"/>
    <property type="match status" value="1"/>
</dbReference>
<dbReference type="InterPro" id="IPR007866">
    <property type="entry name" value="TRIC_channel"/>
</dbReference>
<keyword evidence="11" id="KW-0407">Ion channel</keyword>
<keyword evidence="4" id="KW-0633">Potassium transport</keyword>
<feature type="transmembrane region" description="Helical" evidence="12">
    <location>
        <begin position="51"/>
        <end position="72"/>
    </location>
</feature>
<dbReference type="RefSeq" id="XP_013791185.1">
    <property type="nucleotide sequence ID" value="XM_013935731.2"/>
</dbReference>
<evidence type="ECO:0000256" key="3">
    <source>
        <dbReference type="ARBA" id="ARBA00022448"/>
    </source>
</evidence>
<evidence type="ECO:0000313" key="13">
    <source>
        <dbReference type="Proteomes" id="UP000694941"/>
    </source>
</evidence>
<keyword evidence="9" id="KW-0406">Ion transport</keyword>
<accession>A0ABM1BYP2</accession>
<feature type="transmembrane region" description="Helical" evidence="12">
    <location>
        <begin position="84"/>
        <end position="101"/>
    </location>
</feature>
<keyword evidence="7" id="KW-0630">Potassium</keyword>
<comment type="similarity">
    <text evidence="2">Belongs to the TMEM38 family.</text>
</comment>
<evidence type="ECO:0000256" key="9">
    <source>
        <dbReference type="ARBA" id="ARBA00023065"/>
    </source>
</evidence>
<dbReference type="Proteomes" id="UP000694941">
    <property type="component" value="Unplaced"/>
</dbReference>
<evidence type="ECO:0000256" key="8">
    <source>
        <dbReference type="ARBA" id="ARBA00022989"/>
    </source>
</evidence>
<evidence type="ECO:0000256" key="2">
    <source>
        <dbReference type="ARBA" id="ARBA00005766"/>
    </source>
</evidence>
<comment type="subcellular location">
    <subcellularLocation>
        <location evidence="1">Endomembrane system</location>
        <topology evidence="1">Multi-pass membrane protein</topology>
    </subcellularLocation>
</comment>
<evidence type="ECO:0000256" key="1">
    <source>
        <dbReference type="ARBA" id="ARBA00004127"/>
    </source>
</evidence>
<keyword evidence="5 12" id="KW-0812">Transmembrane</keyword>
<evidence type="ECO:0000256" key="4">
    <source>
        <dbReference type="ARBA" id="ARBA00022538"/>
    </source>
</evidence>
<evidence type="ECO:0000256" key="11">
    <source>
        <dbReference type="ARBA" id="ARBA00023303"/>
    </source>
</evidence>
<dbReference type="Pfam" id="PF05197">
    <property type="entry name" value="TRIC"/>
    <property type="match status" value="1"/>
</dbReference>
<evidence type="ECO:0000256" key="6">
    <source>
        <dbReference type="ARBA" id="ARBA00022826"/>
    </source>
</evidence>
<sequence length="286" mass="31586">MDPEAFLDLANQVTKLKMYPYFEAAHCAIVCMYIKEDLAAGSHLFSRKHPLACWLSCMLSIFAGTILCNFLLGEPVLSVFKSSNQLLLATGVWYLIFYSPFDLTYKLCKFLPVKLVLAALKEVYRCKKVHDGVLHAAKLYPNGYLIMIIAGTVKGNGGAFLKLLERLIRGLWTPSAIEFMQPSFPTKACIAAATLFILDKKTDLISAPHALVYFGIAVFFIYFKLSAVLLGIYDPFVPFENLFCAIFMGGVWDALGRAVSAGKGDHTPAKVDVAKNGKTESGKKKD</sequence>
<keyword evidence="8 12" id="KW-1133">Transmembrane helix</keyword>
<evidence type="ECO:0000313" key="14">
    <source>
        <dbReference type="RefSeq" id="XP_013791185.1"/>
    </source>
</evidence>
<keyword evidence="10 12" id="KW-0472">Membrane</keyword>
<evidence type="ECO:0000256" key="5">
    <source>
        <dbReference type="ARBA" id="ARBA00022692"/>
    </source>
</evidence>
<keyword evidence="13" id="KW-1185">Reference proteome</keyword>
<keyword evidence="3" id="KW-0813">Transport</keyword>
<dbReference type="GeneID" id="106475034"/>
<evidence type="ECO:0000256" key="10">
    <source>
        <dbReference type="ARBA" id="ARBA00023136"/>
    </source>
</evidence>
<evidence type="ECO:0000256" key="7">
    <source>
        <dbReference type="ARBA" id="ARBA00022958"/>
    </source>
</evidence>
<proteinExistence type="inferred from homology"/>
<reference evidence="14" key="1">
    <citation type="submission" date="2025-08" db="UniProtKB">
        <authorList>
            <consortium name="RefSeq"/>
        </authorList>
    </citation>
    <scope>IDENTIFICATION</scope>
    <source>
        <tissue evidence="14">Muscle</tissue>
    </source>
</reference>
<organism evidence="13 14">
    <name type="scientific">Limulus polyphemus</name>
    <name type="common">Atlantic horseshoe crab</name>
    <dbReference type="NCBI Taxonomy" id="6850"/>
    <lineage>
        <taxon>Eukaryota</taxon>
        <taxon>Metazoa</taxon>
        <taxon>Ecdysozoa</taxon>
        <taxon>Arthropoda</taxon>
        <taxon>Chelicerata</taxon>
        <taxon>Merostomata</taxon>
        <taxon>Xiphosura</taxon>
        <taxon>Limulidae</taxon>
        <taxon>Limulus</taxon>
    </lineage>
</organism>
<keyword evidence="6" id="KW-0631">Potassium channel</keyword>
<protein>
    <submittedName>
        <fullName evidence="14">Trimeric intracellular cation channel type 1B.1-like</fullName>
    </submittedName>
</protein>
<gene>
    <name evidence="14" type="primary">LOC106475034</name>
</gene>